<feature type="region of interest" description="Disordered" evidence="2">
    <location>
        <begin position="545"/>
        <end position="595"/>
    </location>
</feature>
<dbReference type="InParanoid" id="D8U4Q7"/>
<organism evidence="4">
    <name type="scientific">Volvox carteri f. nagariensis</name>
    <dbReference type="NCBI Taxonomy" id="3068"/>
    <lineage>
        <taxon>Eukaryota</taxon>
        <taxon>Viridiplantae</taxon>
        <taxon>Chlorophyta</taxon>
        <taxon>core chlorophytes</taxon>
        <taxon>Chlorophyceae</taxon>
        <taxon>CS clade</taxon>
        <taxon>Chlamydomonadales</taxon>
        <taxon>Volvocaceae</taxon>
        <taxon>Volvox</taxon>
    </lineage>
</organism>
<evidence type="ECO:0000256" key="2">
    <source>
        <dbReference type="SAM" id="MobiDB-lite"/>
    </source>
</evidence>
<feature type="coiled-coil region" evidence="1">
    <location>
        <begin position="246"/>
        <end position="273"/>
    </location>
</feature>
<keyword evidence="1" id="KW-0175">Coiled coil</keyword>
<dbReference type="InterPro" id="IPR039889">
    <property type="entry name" value="CCD33"/>
</dbReference>
<dbReference type="KEGG" id="vcn:VOLCADRAFT_94413"/>
<dbReference type="STRING" id="3068.D8U4Q7"/>
<evidence type="ECO:0000256" key="1">
    <source>
        <dbReference type="SAM" id="Coils"/>
    </source>
</evidence>
<accession>D8U4Q7</accession>
<feature type="compositionally biased region" description="Basic and acidic residues" evidence="2">
    <location>
        <begin position="46"/>
        <end position="58"/>
    </location>
</feature>
<dbReference type="EMBL" id="GL378358">
    <property type="protein sequence ID" value="EFJ45230.1"/>
    <property type="molecule type" value="Genomic_DNA"/>
</dbReference>
<gene>
    <name evidence="3" type="ORF">VOLCADRAFT_94413</name>
</gene>
<dbReference type="eggNOG" id="ENOG502R8I3">
    <property type="taxonomic scope" value="Eukaryota"/>
</dbReference>
<feature type="compositionally biased region" description="Basic and acidic residues" evidence="2">
    <location>
        <begin position="566"/>
        <end position="578"/>
    </location>
</feature>
<feature type="compositionally biased region" description="Low complexity" evidence="2">
    <location>
        <begin position="804"/>
        <end position="821"/>
    </location>
</feature>
<feature type="region of interest" description="Disordered" evidence="2">
    <location>
        <begin position="32"/>
        <end position="62"/>
    </location>
</feature>
<reference evidence="3 4" key="1">
    <citation type="journal article" date="2010" name="Science">
        <title>Genomic analysis of organismal complexity in the multicellular green alga Volvox carteri.</title>
        <authorList>
            <person name="Prochnik S.E."/>
            <person name="Umen J."/>
            <person name="Nedelcu A.M."/>
            <person name="Hallmann A."/>
            <person name="Miller S.M."/>
            <person name="Nishii I."/>
            <person name="Ferris P."/>
            <person name="Kuo A."/>
            <person name="Mitros T."/>
            <person name="Fritz-Laylin L.K."/>
            <person name="Hellsten U."/>
            <person name="Chapman J."/>
            <person name="Simakov O."/>
            <person name="Rensing S.A."/>
            <person name="Terry A."/>
            <person name="Pangilinan J."/>
            <person name="Kapitonov V."/>
            <person name="Jurka J."/>
            <person name="Salamov A."/>
            <person name="Shapiro H."/>
            <person name="Schmutz J."/>
            <person name="Grimwood J."/>
            <person name="Lindquist E."/>
            <person name="Lucas S."/>
            <person name="Grigoriev I.V."/>
            <person name="Schmitt R."/>
            <person name="Kirk D."/>
            <person name="Rokhsar D.S."/>
        </authorList>
    </citation>
    <scope>NUCLEOTIDE SEQUENCE [LARGE SCALE GENOMIC DNA]</scope>
    <source>
        <strain evidence="4">f. Nagariensis / Eve</strain>
    </source>
</reference>
<proteinExistence type="predicted"/>
<dbReference type="PANTHER" id="PTHR21623">
    <property type="entry name" value="SPERIOLIN-BINDING FACTOR"/>
    <property type="match status" value="1"/>
</dbReference>
<feature type="region of interest" description="Disordered" evidence="2">
    <location>
        <begin position="705"/>
        <end position="845"/>
    </location>
</feature>
<dbReference type="AlphaFoldDB" id="D8U4Q7"/>
<name>D8U4Q7_VOLCA</name>
<sequence length="845" mass="90178">MSSNKKTLRVGILRLRCQEPQRYYIALQCPHSGSKTSASTISLKSIRHDQTARTETSEPSRNPDFACSSFLLRLPAPLAVLPPEQPLLRLDLFSAPGLEPSGGIDVESGGLAGRLVASGLVAGTSLGADATSRLLQGQRVTLTLALTADAASASASALLGDLGNGLEAASASNDLGKVVVSSLSGLGAGLSAHEVLLELELLGALQGAELLEALVQECLVKQAAMSQVARQLDSTTCKAEELSWRLVDAEKRSRNLVADNERLQQLLQTEQQAWRIPQLRMLVNSAMLSRDELIERCESVMAAYGRERARNGDLVERLRVLHSEQVDALELKKRYQQLQEAHEEQARAYADLEGESMKVAQLRATVKTQEEIIHNLEALLAQAVQKVKPRAPVTAQNIGASNPHPPAATADIEAGAAAVSGEMIDLRTPADLRAQLEASEQRLLQLQDELAVQQAAAQEKDQQIQRMEAELETLRQHTVTEFPAVDMEAAEAGEGPRQERPGTSAGQRLESRGEKGGGAVTGKRQEDAGDRAQGDELLEELGVEMQQPLGKQEKEDDGGVTPGSESEARRGTEEDQAKKTGPATSEEAEATDERLQQLQERIQSLESELVAARERIRELSESEEEVSREMRNLLSAAAEVRKLQLELAQLTEERTASQLRAEYAEGAAEAAQSELAEVTRKCAREIAALKTRLAEKDAAMMGGFGGLEQLSTRSEPPFPAFPPPPALPSSQSAVPSPTGPAAAPAPLSDARSGPAPLAALGTEANGSGSERRAGVRQAGLSRLTSLAHVPGIGADDGQAQHMHGQAPGLTAAEAAAGGPRALMWMKSRRGRMSMKPVSSVPPTEG</sequence>
<feature type="coiled-coil region" evidence="1">
    <location>
        <begin position="436"/>
        <end position="477"/>
    </location>
</feature>
<protein>
    <submittedName>
        <fullName evidence="3">Uncharacterized protein</fullName>
    </submittedName>
</protein>
<dbReference type="Proteomes" id="UP000001058">
    <property type="component" value="Unassembled WGS sequence"/>
</dbReference>
<evidence type="ECO:0000313" key="4">
    <source>
        <dbReference type="Proteomes" id="UP000001058"/>
    </source>
</evidence>
<evidence type="ECO:0000313" key="3">
    <source>
        <dbReference type="EMBL" id="EFJ45230.1"/>
    </source>
</evidence>
<dbReference type="GO" id="GO:0005777">
    <property type="term" value="C:peroxisome"/>
    <property type="evidence" value="ECO:0007669"/>
    <property type="project" value="TreeGrafter"/>
</dbReference>
<feature type="region of interest" description="Disordered" evidence="2">
    <location>
        <begin position="491"/>
        <end position="531"/>
    </location>
</feature>
<feature type="coiled-coil region" evidence="1">
    <location>
        <begin position="321"/>
        <end position="386"/>
    </location>
</feature>
<dbReference type="OrthoDB" id="552574at2759"/>
<dbReference type="PANTHER" id="PTHR21623:SF2">
    <property type="entry name" value="COILED-COIL DOMAIN-CONTAINING PROTEIN 33"/>
    <property type="match status" value="1"/>
</dbReference>
<dbReference type="RefSeq" id="XP_002953606.1">
    <property type="nucleotide sequence ID" value="XM_002953560.1"/>
</dbReference>
<feature type="compositionally biased region" description="Pro residues" evidence="2">
    <location>
        <begin position="716"/>
        <end position="727"/>
    </location>
</feature>
<keyword evidence="4" id="KW-1185">Reference proteome</keyword>
<feature type="compositionally biased region" description="Low complexity" evidence="2">
    <location>
        <begin position="728"/>
        <end position="746"/>
    </location>
</feature>
<dbReference type="GeneID" id="9616333"/>
<feature type="compositionally biased region" description="Polar residues" evidence="2">
    <location>
        <begin position="32"/>
        <end position="43"/>
    </location>
</feature>